<evidence type="ECO:0000313" key="3">
    <source>
        <dbReference type="EMBL" id="KAJ8281995.1"/>
    </source>
</evidence>
<accession>A0A9Q1DUF5</accession>
<gene>
    <name evidence="3" type="ORF">COCON_G00045140</name>
</gene>
<sequence length="136" mass="15775">MMFYLKVLLLGLALYLLLEEASAFLLPDRVRQKRDSDWVDLEVPLHLSELSEQVDTFPGDNTDATREWGTRHSQPSSFPAPLERLSVHHHNTPSRRKPKDKRRKVTAPLDMIGGSLLSNLRSKKDEPEEHWEYNTE</sequence>
<evidence type="ECO:0000256" key="1">
    <source>
        <dbReference type="SAM" id="MobiDB-lite"/>
    </source>
</evidence>
<reference evidence="3" key="1">
    <citation type="journal article" date="2023" name="Science">
        <title>Genome structures resolve the early diversification of teleost fishes.</title>
        <authorList>
            <person name="Parey E."/>
            <person name="Louis A."/>
            <person name="Montfort J."/>
            <person name="Bouchez O."/>
            <person name="Roques C."/>
            <person name="Iampietro C."/>
            <person name="Lluch J."/>
            <person name="Castinel A."/>
            <person name="Donnadieu C."/>
            <person name="Desvignes T."/>
            <person name="Floi Bucao C."/>
            <person name="Jouanno E."/>
            <person name="Wen M."/>
            <person name="Mejri S."/>
            <person name="Dirks R."/>
            <person name="Jansen H."/>
            <person name="Henkel C."/>
            <person name="Chen W.J."/>
            <person name="Zahm M."/>
            <person name="Cabau C."/>
            <person name="Klopp C."/>
            <person name="Thompson A.W."/>
            <person name="Robinson-Rechavi M."/>
            <person name="Braasch I."/>
            <person name="Lecointre G."/>
            <person name="Bobe J."/>
            <person name="Postlethwait J.H."/>
            <person name="Berthelot C."/>
            <person name="Roest Crollius H."/>
            <person name="Guiguen Y."/>
        </authorList>
    </citation>
    <scope>NUCLEOTIDE SEQUENCE</scope>
    <source>
        <strain evidence="3">Concon-B</strain>
    </source>
</reference>
<dbReference type="EMBL" id="JAFJMO010000003">
    <property type="protein sequence ID" value="KAJ8281995.1"/>
    <property type="molecule type" value="Genomic_DNA"/>
</dbReference>
<evidence type="ECO:0000256" key="2">
    <source>
        <dbReference type="SAM" id="SignalP"/>
    </source>
</evidence>
<feature type="region of interest" description="Disordered" evidence="1">
    <location>
        <begin position="54"/>
        <end position="136"/>
    </location>
</feature>
<keyword evidence="4" id="KW-1185">Reference proteome</keyword>
<dbReference type="Proteomes" id="UP001152803">
    <property type="component" value="Unassembled WGS sequence"/>
</dbReference>
<proteinExistence type="predicted"/>
<organism evidence="3 4">
    <name type="scientific">Conger conger</name>
    <name type="common">Conger eel</name>
    <name type="synonym">Muraena conger</name>
    <dbReference type="NCBI Taxonomy" id="82655"/>
    <lineage>
        <taxon>Eukaryota</taxon>
        <taxon>Metazoa</taxon>
        <taxon>Chordata</taxon>
        <taxon>Craniata</taxon>
        <taxon>Vertebrata</taxon>
        <taxon>Euteleostomi</taxon>
        <taxon>Actinopterygii</taxon>
        <taxon>Neopterygii</taxon>
        <taxon>Teleostei</taxon>
        <taxon>Anguilliformes</taxon>
        <taxon>Congridae</taxon>
        <taxon>Conger</taxon>
    </lineage>
</organism>
<feature type="compositionally biased region" description="Basic residues" evidence="1">
    <location>
        <begin position="87"/>
        <end position="105"/>
    </location>
</feature>
<evidence type="ECO:0000313" key="4">
    <source>
        <dbReference type="Proteomes" id="UP001152803"/>
    </source>
</evidence>
<feature type="compositionally biased region" description="Basic and acidic residues" evidence="1">
    <location>
        <begin position="122"/>
        <end position="136"/>
    </location>
</feature>
<comment type="caution">
    <text evidence="3">The sequence shown here is derived from an EMBL/GenBank/DDBJ whole genome shotgun (WGS) entry which is preliminary data.</text>
</comment>
<protein>
    <submittedName>
        <fullName evidence="3">Uncharacterized protein</fullName>
    </submittedName>
</protein>
<dbReference type="OrthoDB" id="8788126at2759"/>
<name>A0A9Q1DUF5_CONCO</name>
<keyword evidence="2" id="KW-0732">Signal</keyword>
<feature type="signal peptide" evidence="2">
    <location>
        <begin position="1"/>
        <end position="23"/>
    </location>
</feature>
<dbReference type="AlphaFoldDB" id="A0A9Q1DUF5"/>
<feature type="chain" id="PRO_5040480669" evidence="2">
    <location>
        <begin position="24"/>
        <end position="136"/>
    </location>
</feature>